<dbReference type="SUPFAM" id="SSF51206">
    <property type="entry name" value="cAMP-binding domain-like"/>
    <property type="match status" value="1"/>
</dbReference>
<dbReference type="RefSeq" id="WP_021238985.1">
    <property type="nucleotide sequence ID" value="NZ_ATHO01000130.1"/>
</dbReference>
<dbReference type="Proteomes" id="UP000015525">
    <property type="component" value="Unassembled WGS sequence"/>
</dbReference>
<dbReference type="PANTHER" id="PTHR24567">
    <property type="entry name" value="CRP FAMILY TRANSCRIPTIONAL REGULATORY PROTEIN"/>
    <property type="match status" value="1"/>
</dbReference>
<dbReference type="InterPro" id="IPR012318">
    <property type="entry name" value="HTH_CRP"/>
</dbReference>
<organism evidence="5 6">
    <name type="scientific">Sphingobium quisquiliarum P25</name>
    <dbReference type="NCBI Taxonomy" id="1329909"/>
    <lineage>
        <taxon>Bacteria</taxon>
        <taxon>Pseudomonadati</taxon>
        <taxon>Pseudomonadota</taxon>
        <taxon>Alphaproteobacteria</taxon>
        <taxon>Sphingomonadales</taxon>
        <taxon>Sphingomonadaceae</taxon>
        <taxon>Sphingobium</taxon>
    </lineage>
</organism>
<evidence type="ECO:0000313" key="5">
    <source>
        <dbReference type="EMBL" id="EQB04252.1"/>
    </source>
</evidence>
<protein>
    <recommendedName>
        <fullName evidence="4">HTH crp-type domain-containing protein</fullName>
    </recommendedName>
</protein>
<reference evidence="5 6" key="1">
    <citation type="journal article" date="2013" name="Genome Announc.">
        <title>Draft Genome Sequence of Sphingobium quisquiliarum Strain P25T, a Novel Hexachlorocyclohexane (HCH)-Degrading Bacterium Isolated from an HCH Dumpsite.</title>
        <authorList>
            <person name="Kumar Singh A."/>
            <person name="Sangwan N."/>
            <person name="Sharma A."/>
            <person name="Gupta V."/>
            <person name="Khurana J.P."/>
            <person name="Lal R."/>
        </authorList>
    </citation>
    <scope>NUCLEOTIDE SEQUENCE [LARGE SCALE GENOMIC DNA]</scope>
    <source>
        <strain evidence="5 6">P25</strain>
    </source>
</reference>
<dbReference type="Gene3D" id="1.10.10.10">
    <property type="entry name" value="Winged helix-like DNA-binding domain superfamily/Winged helix DNA-binding domain"/>
    <property type="match status" value="1"/>
</dbReference>
<dbReference type="Pfam" id="PF00027">
    <property type="entry name" value="cNMP_binding"/>
    <property type="match status" value="1"/>
</dbReference>
<dbReference type="Gene3D" id="2.60.120.10">
    <property type="entry name" value="Jelly Rolls"/>
    <property type="match status" value="1"/>
</dbReference>
<keyword evidence="6" id="KW-1185">Reference proteome</keyword>
<proteinExistence type="predicted"/>
<dbReference type="InterPro" id="IPR050397">
    <property type="entry name" value="Env_Response_Regulators"/>
</dbReference>
<dbReference type="GO" id="GO:0003700">
    <property type="term" value="F:DNA-binding transcription factor activity"/>
    <property type="evidence" value="ECO:0007669"/>
    <property type="project" value="TreeGrafter"/>
</dbReference>
<keyword evidence="2" id="KW-0238">DNA-binding</keyword>
<dbReference type="PATRIC" id="fig|1329909.3.peg.2749"/>
<evidence type="ECO:0000256" key="1">
    <source>
        <dbReference type="ARBA" id="ARBA00023015"/>
    </source>
</evidence>
<dbReference type="InterPro" id="IPR036388">
    <property type="entry name" value="WH-like_DNA-bd_sf"/>
</dbReference>
<feature type="domain" description="HTH crp-type" evidence="4">
    <location>
        <begin position="153"/>
        <end position="227"/>
    </location>
</feature>
<dbReference type="InterPro" id="IPR036390">
    <property type="entry name" value="WH_DNA-bd_sf"/>
</dbReference>
<dbReference type="SUPFAM" id="SSF46785">
    <property type="entry name" value="Winged helix' DNA-binding domain"/>
    <property type="match status" value="1"/>
</dbReference>
<sequence length="255" mass="27998">MSFAPATETFQLFLNKVQVRSPLSAEEQEAVLRLPARPRQIAAHGEIVRLGEQVSHSCLVASGLVSRFSQMEDGRRQHISFHIAGDMVDLYSLMLPAAPSALVALTATTIFEIPHAALSELAFRFPALAAAFWRECVIDGNIVAQWLVSAGRRDARGRLAHLLCEMAVRSAQIGKYVDGSFPFPITQEQISDALGLTSVHVNRSIKALREEGLIQTSRGMVTILDWEALSFAGEFDPAYLHLPPLPRTEVRAVTV</sequence>
<name>T0GUC1_9SPHN</name>
<evidence type="ECO:0000313" key="6">
    <source>
        <dbReference type="Proteomes" id="UP000015525"/>
    </source>
</evidence>
<keyword evidence="3" id="KW-0804">Transcription</keyword>
<dbReference type="GO" id="GO:0005829">
    <property type="term" value="C:cytosol"/>
    <property type="evidence" value="ECO:0007669"/>
    <property type="project" value="TreeGrafter"/>
</dbReference>
<dbReference type="InterPro" id="IPR014710">
    <property type="entry name" value="RmlC-like_jellyroll"/>
</dbReference>
<dbReference type="GO" id="GO:0003677">
    <property type="term" value="F:DNA binding"/>
    <property type="evidence" value="ECO:0007669"/>
    <property type="project" value="UniProtKB-KW"/>
</dbReference>
<evidence type="ECO:0000256" key="3">
    <source>
        <dbReference type="ARBA" id="ARBA00023163"/>
    </source>
</evidence>
<evidence type="ECO:0000259" key="4">
    <source>
        <dbReference type="PROSITE" id="PS51063"/>
    </source>
</evidence>
<evidence type="ECO:0000256" key="2">
    <source>
        <dbReference type="ARBA" id="ARBA00023125"/>
    </source>
</evidence>
<dbReference type="PROSITE" id="PS51063">
    <property type="entry name" value="HTH_CRP_2"/>
    <property type="match status" value="1"/>
</dbReference>
<accession>T0GUC1</accession>
<dbReference type="InterPro" id="IPR000595">
    <property type="entry name" value="cNMP-bd_dom"/>
</dbReference>
<comment type="caution">
    <text evidence="5">The sequence shown here is derived from an EMBL/GenBank/DDBJ whole genome shotgun (WGS) entry which is preliminary data.</text>
</comment>
<dbReference type="InterPro" id="IPR018490">
    <property type="entry name" value="cNMP-bd_dom_sf"/>
</dbReference>
<dbReference type="EMBL" id="ATHO01000130">
    <property type="protein sequence ID" value="EQB04252.1"/>
    <property type="molecule type" value="Genomic_DNA"/>
</dbReference>
<dbReference type="PANTHER" id="PTHR24567:SF68">
    <property type="entry name" value="DNA-BINDING TRANSCRIPTIONAL DUAL REGULATOR CRP"/>
    <property type="match status" value="1"/>
</dbReference>
<keyword evidence="1" id="KW-0805">Transcription regulation</keyword>
<dbReference type="Pfam" id="PF13545">
    <property type="entry name" value="HTH_Crp_2"/>
    <property type="match status" value="1"/>
</dbReference>
<gene>
    <name evidence="5" type="ORF">L288_14330</name>
</gene>
<dbReference type="CDD" id="cd00038">
    <property type="entry name" value="CAP_ED"/>
    <property type="match status" value="1"/>
</dbReference>
<dbReference type="SMART" id="SM00419">
    <property type="entry name" value="HTH_CRP"/>
    <property type="match status" value="1"/>
</dbReference>
<dbReference type="AlphaFoldDB" id="T0GUC1"/>